<proteinExistence type="predicted"/>
<dbReference type="PANTHER" id="PTHR32071">
    <property type="entry name" value="TRANSCRIPTIONAL REGULATORY PROTEIN"/>
    <property type="match status" value="1"/>
</dbReference>
<sequence length="550" mass="59246">MRAKISNDGSGDMRPDIAESWRRANLAGLDPTAPFQDPADVEIDTESSLLVGAAPVLDELESSLRGSSYATVLVDRDCRVVRRWFDDRRVGERFDTLNLRIGASLLEDTIGTNALGTVMETRRSIAINGAEHFAQSLRCFSCYGHPIRHPLTKRIEGVLDISAKINKASPLLPPLIARAVHDIEQRLLDGSRASEKSLLAAFQVAAGLRRRAIVAIGENIVLSNQSASDLLSAADIALLRVLMDGPTTRQDTKVELSLASGQPVKIHITKTDGGGAVLRVDPCISGRTRSVRRSRSNLASAAARTIVAGEPGTGRTTRARQLAARPPANLLSPALALVNGRESWAQDFQNAVRDSTGSVCIDGIDLLPDELLDLVIEAAGARDRPQLIFTSGPIRGLTGRAALLAGMATQREELLPLSVRRTDIPEIANAMLRSIGADKSVHFTPRVVQALSAQSWPGNLRELNAVIEYMANRRTVGGLVMDDLPEQYRSVDPATPMAALDQAARDVIVAALRHAGGNKVKAARALGMSRTTLYARMRTLRIATSDAWTS</sequence>
<keyword evidence="3" id="KW-0805">Transcription regulation</keyword>
<keyword evidence="1" id="KW-0547">Nucleotide-binding</keyword>
<dbReference type="InterPro" id="IPR027417">
    <property type="entry name" value="P-loop_NTPase"/>
</dbReference>
<dbReference type="PROSITE" id="PS00688">
    <property type="entry name" value="SIGMA54_INTERACT_3"/>
    <property type="match status" value="1"/>
</dbReference>
<feature type="domain" description="Sigma-54 factor interaction" evidence="5">
    <location>
        <begin position="372"/>
        <end position="472"/>
    </location>
</feature>
<dbReference type="InterPro" id="IPR002197">
    <property type="entry name" value="HTH_Fis"/>
</dbReference>
<dbReference type="InterPro" id="IPR058031">
    <property type="entry name" value="AAA_lid_NorR"/>
</dbReference>
<evidence type="ECO:0000256" key="4">
    <source>
        <dbReference type="ARBA" id="ARBA00023163"/>
    </source>
</evidence>
<evidence type="ECO:0000256" key="2">
    <source>
        <dbReference type="ARBA" id="ARBA00022840"/>
    </source>
</evidence>
<dbReference type="InterPro" id="IPR029016">
    <property type="entry name" value="GAF-like_dom_sf"/>
</dbReference>
<dbReference type="PANTHER" id="PTHR32071:SF122">
    <property type="entry name" value="SIGMA FACTOR"/>
    <property type="match status" value="1"/>
</dbReference>
<dbReference type="GO" id="GO:0043565">
    <property type="term" value="F:sequence-specific DNA binding"/>
    <property type="evidence" value="ECO:0007669"/>
    <property type="project" value="InterPro"/>
</dbReference>
<dbReference type="Gene3D" id="3.30.450.40">
    <property type="match status" value="1"/>
</dbReference>
<dbReference type="Gene3D" id="1.10.8.60">
    <property type="match status" value="1"/>
</dbReference>
<evidence type="ECO:0000256" key="3">
    <source>
        <dbReference type="ARBA" id="ARBA00023015"/>
    </source>
</evidence>
<dbReference type="InterPro" id="IPR009057">
    <property type="entry name" value="Homeodomain-like_sf"/>
</dbReference>
<dbReference type="SUPFAM" id="SSF52540">
    <property type="entry name" value="P-loop containing nucleoside triphosphate hydrolases"/>
    <property type="match status" value="1"/>
</dbReference>
<dbReference type="GO" id="GO:0005524">
    <property type="term" value="F:ATP binding"/>
    <property type="evidence" value="ECO:0007669"/>
    <property type="project" value="UniProtKB-KW"/>
</dbReference>
<dbReference type="PROSITE" id="PS50045">
    <property type="entry name" value="SIGMA54_INTERACT_4"/>
    <property type="match status" value="1"/>
</dbReference>
<dbReference type="GO" id="GO:0006355">
    <property type="term" value="P:regulation of DNA-templated transcription"/>
    <property type="evidence" value="ECO:0007669"/>
    <property type="project" value="InterPro"/>
</dbReference>
<name>A0A1H4JCU2_RHOJO</name>
<accession>A0A1H4JCU2</accession>
<reference evidence="7" key="1">
    <citation type="submission" date="2016-10" db="EMBL/GenBank/DDBJ databases">
        <authorList>
            <person name="Varghese N."/>
        </authorList>
    </citation>
    <scope>NUCLEOTIDE SEQUENCE [LARGE SCALE GENOMIC DNA]</scope>
    <source>
        <strain evidence="7">DSM 44719</strain>
    </source>
</reference>
<evidence type="ECO:0000313" key="6">
    <source>
        <dbReference type="EMBL" id="SEB44103.1"/>
    </source>
</evidence>
<evidence type="ECO:0000313" key="7">
    <source>
        <dbReference type="Proteomes" id="UP000183407"/>
    </source>
</evidence>
<dbReference type="InterPro" id="IPR025944">
    <property type="entry name" value="Sigma_54_int_dom_CS"/>
</dbReference>
<gene>
    <name evidence="6" type="ORF">SAMN04490220_0810</name>
</gene>
<evidence type="ECO:0000259" key="5">
    <source>
        <dbReference type="PROSITE" id="PS50045"/>
    </source>
</evidence>
<evidence type="ECO:0000256" key="1">
    <source>
        <dbReference type="ARBA" id="ARBA00022741"/>
    </source>
</evidence>
<keyword evidence="2" id="KW-0067">ATP-binding</keyword>
<dbReference type="SUPFAM" id="SSF46689">
    <property type="entry name" value="Homeodomain-like"/>
    <property type="match status" value="1"/>
</dbReference>
<dbReference type="Gene3D" id="1.10.10.60">
    <property type="entry name" value="Homeodomain-like"/>
    <property type="match status" value="1"/>
</dbReference>
<dbReference type="InterPro" id="IPR002078">
    <property type="entry name" value="Sigma_54_int"/>
</dbReference>
<keyword evidence="4" id="KW-0804">Transcription</keyword>
<dbReference type="PRINTS" id="PR01590">
    <property type="entry name" value="HTHFIS"/>
</dbReference>
<protein>
    <submittedName>
        <fullName evidence="6">Transcriptional regulator of acetoin/glycerol metabolism</fullName>
    </submittedName>
</protein>
<dbReference type="Pfam" id="PF02954">
    <property type="entry name" value="HTH_8"/>
    <property type="match status" value="1"/>
</dbReference>
<dbReference type="EMBL" id="FNTL01000003">
    <property type="protein sequence ID" value="SEB44103.1"/>
    <property type="molecule type" value="Genomic_DNA"/>
</dbReference>
<dbReference type="OrthoDB" id="5496274at2"/>
<dbReference type="Pfam" id="PF25601">
    <property type="entry name" value="AAA_lid_14"/>
    <property type="match status" value="1"/>
</dbReference>
<organism evidence="6 7">
    <name type="scientific">Rhodococcus jostii</name>
    <dbReference type="NCBI Taxonomy" id="132919"/>
    <lineage>
        <taxon>Bacteria</taxon>
        <taxon>Bacillati</taxon>
        <taxon>Actinomycetota</taxon>
        <taxon>Actinomycetes</taxon>
        <taxon>Mycobacteriales</taxon>
        <taxon>Nocardiaceae</taxon>
        <taxon>Rhodococcus</taxon>
    </lineage>
</organism>
<dbReference type="AlphaFoldDB" id="A0A1H4JCU2"/>
<dbReference type="Proteomes" id="UP000183407">
    <property type="component" value="Unassembled WGS sequence"/>
</dbReference>